<sequence length="301" mass="30942">MAAASLPAAVAACCGVAAAYVGSLYVWPAHPGGRQHPEVIARRAASVAAVSALAWLPAAALNAAATAAGRGAQGPAAATTRQLLGLRISGAPAAAALPLAAVALLFLGPLVHLAASAEARAAHPLAAAIRAAAGGGAAAGAARFQIARDLLIAPVSEEWVFRACLVPLLWLAGLGRRAVVLFTPLFFGAAHLHHLRELVTVQGLPLRPALASVLFQFAFTTVFGWLATWVFLSTGHAFAPALVHAACNAVGVPPFGEMRRARLWGQPVLWWATAAGVALFWRLSGALLRPEHYSNRVYAGA</sequence>
<gene>
    <name evidence="13" type="ORF">Rsub_08401</name>
</gene>
<keyword evidence="8 11" id="KW-0472">Membrane</keyword>
<comment type="subcellular location">
    <subcellularLocation>
        <location evidence="1">Endoplasmic reticulum membrane</location>
        <topology evidence="1">Multi-pass membrane protein</topology>
    </subcellularLocation>
</comment>
<dbReference type="EC" id="3.4.26.1" evidence="10"/>
<evidence type="ECO:0000313" key="14">
    <source>
        <dbReference type="Proteomes" id="UP000247498"/>
    </source>
</evidence>
<evidence type="ECO:0000256" key="5">
    <source>
        <dbReference type="ARBA" id="ARBA00022801"/>
    </source>
</evidence>
<dbReference type="EMBL" id="BDRX01000064">
    <property type="protein sequence ID" value="GBF95439.1"/>
    <property type="molecule type" value="Genomic_DNA"/>
</dbReference>
<evidence type="ECO:0000256" key="11">
    <source>
        <dbReference type="SAM" id="Phobius"/>
    </source>
</evidence>
<protein>
    <recommendedName>
        <fullName evidence="10">intramembrane prenyl-peptidase Rce1</fullName>
        <ecNumber evidence="10">3.4.26.1</ecNumber>
    </recommendedName>
</protein>
<keyword evidence="14" id="KW-1185">Reference proteome</keyword>
<keyword evidence="6" id="KW-0256">Endoplasmic reticulum</keyword>
<comment type="similarity">
    <text evidence="2">Belongs to the peptidase U48 family.</text>
</comment>
<comment type="catalytic activity">
    <reaction evidence="9">
        <text>Hydrolyzes the peptide bond -P2-(S-farnesyl or geranylgeranyl)C-P1'-P2'-P3'-COOH where P1' and P2' are amino acids with aliphatic sidechains and P3' is any C-terminal residue.</text>
        <dbReference type="EC" id="3.4.26.1"/>
    </reaction>
</comment>
<dbReference type="OrthoDB" id="271604at2759"/>
<dbReference type="AlphaFoldDB" id="A0A2V0P796"/>
<dbReference type="InParanoid" id="A0A2V0P796"/>
<evidence type="ECO:0000256" key="9">
    <source>
        <dbReference type="ARBA" id="ARBA00047280"/>
    </source>
</evidence>
<proteinExistence type="inferred from homology"/>
<dbReference type="PANTHER" id="PTHR13046">
    <property type="entry name" value="PROTEASE U48 CAAX PRENYL PROTEASE RCE1"/>
    <property type="match status" value="1"/>
</dbReference>
<dbReference type="InterPro" id="IPR039731">
    <property type="entry name" value="Rce1"/>
</dbReference>
<keyword evidence="5" id="KW-0378">Hydrolase</keyword>
<keyword evidence="7 11" id="KW-1133">Transmembrane helix</keyword>
<evidence type="ECO:0000313" key="13">
    <source>
        <dbReference type="EMBL" id="GBF95439.1"/>
    </source>
</evidence>
<organism evidence="13 14">
    <name type="scientific">Raphidocelis subcapitata</name>
    <dbReference type="NCBI Taxonomy" id="307507"/>
    <lineage>
        <taxon>Eukaryota</taxon>
        <taxon>Viridiplantae</taxon>
        <taxon>Chlorophyta</taxon>
        <taxon>core chlorophytes</taxon>
        <taxon>Chlorophyceae</taxon>
        <taxon>CS clade</taxon>
        <taxon>Sphaeropleales</taxon>
        <taxon>Selenastraceae</taxon>
        <taxon>Raphidocelis</taxon>
    </lineage>
</organism>
<keyword evidence="4 11" id="KW-0812">Transmembrane</keyword>
<evidence type="ECO:0000256" key="3">
    <source>
        <dbReference type="ARBA" id="ARBA00022670"/>
    </source>
</evidence>
<dbReference type="STRING" id="307507.A0A2V0P796"/>
<evidence type="ECO:0000256" key="8">
    <source>
        <dbReference type="ARBA" id="ARBA00023136"/>
    </source>
</evidence>
<dbReference type="Proteomes" id="UP000247498">
    <property type="component" value="Unassembled WGS sequence"/>
</dbReference>
<dbReference type="PANTHER" id="PTHR13046:SF0">
    <property type="entry name" value="CAAX PRENYL PROTEASE 2"/>
    <property type="match status" value="1"/>
</dbReference>
<feature type="transmembrane region" description="Helical" evidence="11">
    <location>
        <begin position="93"/>
        <end position="115"/>
    </location>
</feature>
<dbReference type="GO" id="GO:0071586">
    <property type="term" value="P:CAAX-box protein processing"/>
    <property type="evidence" value="ECO:0007669"/>
    <property type="project" value="InterPro"/>
</dbReference>
<reference evidence="13 14" key="1">
    <citation type="journal article" date="2018" name="Sci. Rep.">
        <title>Raphidocelis subcapitata (=Pseudokirchneriella subcapitata) provides an insight into genome evolution and environmental adaptations in the Sphaeropleales.</title>
        <authorList>
            <person name="Suzuki S."/>
            <person name="Yamaguchi H."/>
            <person name="Nakajima N."/>
            <person name="Kawachi M."/>
        </authorList>
    </citation>
    <scope>NUCLEOTIDE SEQUENCE [LARGE SCALE GENOMIC DNA]</scope>
    <source>
        <strain evidence="13 14">NIES-35</strain>
    </source>
</reference>
<feature type="transmembrane region" description="Helical" evidence="11">
    <location>
        <begin position="209"/>
        <end position="231"/>
    </location>
</feature>
<evidence type="ECO:0000256" key="7">
    <source>
        <dbReference type="ARBA" id="ARBA00022989"/>
    </source>
</evidence>
<evidence type="ECO:0000256" key="4">
    <source>
        <dbReference type="ARBA" id="ARBA00022692"/>
    </source>
</evidence>
<comment type="caution">
    <text evidence="13">The sequence shown here is derived from an EMBL/GenBank/DDBJ whole genome shotgun (WGS) entry which is preliminary data.</text>
</comment>
<dbReference type="GO" id="GO:0004222">
    <property type="term" value="F:metalloendopeptidase activity"/>
    <property type="evidence" value="ECO:0007669"/>
    <property type="project" value="InterPro"/>
</dbReference>
<dbReference type="GO" id="GO:0005789">
    <property type="term" value="C:endoplasmic reticulum membrane"/>
    <property type="evidence" value="ECO:0007669"/>
    <property type="project" value="UniProtKB-SubCell"/>
</dbReference>
<evidence type="ECO:0000259" key="12">
    <source>
        <dbReference type="Pfam" id="PF02517"/>
    </source>
</evidence>
<evidence type="ECO:0000256" key="2">
    <source>
        <dbReference type="ARBA" id="ARBA00006897"/>
    </source>
</evidence>
<feature type="transmembrane region" description="Helical" evidence="11">
    <location>
        <begin position="268"/>
        <end position="288"/>
    </location>
</feature>
<dbReference type="InterPro" id="IPR003675">
    <property type="entry name" value="Rce1/LyrA-like_dom"/>
</dbReference>
<evidence type="ECO:0000256" key="1">
    <source>
        <dbReference type="ARBA" id="ARBA00004477"/>
    </source>
</evidence>
<evidence type="ECO:0000256" key="6">
    <source>
        <dbReference type="ARBA" id="ARBA00022824"/>
    </source>
</evidence>
<keyword evidence="3" id="KW-0645">Protease</keyword>
<evidence type="ECO:0000256" key="10">
    <source>
        <dbReference type="ARBA" id="ARBA00049729"/>
    </source>
</evidence>
<dbReference type="FunCoup" id="A0A2V0P796">
    <property type="interactions" value="1869"/>
</dbReference>
<accession>A0A2V0P796</accession>
<dbReference type="Pfam" id="PF02517">
    <property type="entry name" value="Rce1-like"/>
    <property type="match status" value="1"/>
</dbReference>
<name>A0A2V0P796_9CHLO</name>
<feature type="domain" description="CAAX prenyl protease 2/Lysostaphin resistance protein A-like" evidence="12">
    <location>
        <begin position="144"/>
        <end position="250"/>
    </location>
</feature>